<keyword evidence="3 9" id="KW-0812">Transmembrane</keyword>
<dbReference type="EMBL" id="FNGS01000003">
    <property type="protein sequence ID" value="SDL74854.1"/>
    <property type="molecule type" value="Genomic_DNA"/>
</dbReference>
<reference evidence="11 12" key="1">
    <citation type="submission" date="2016-10" db="EMBL/GenBank/DDBJ databases">
        <authorList>
            <person name="de Groot N.N."/>
        </authorList>
    </citation>
    <scope>NUCLEOTIDE SEQUENCE [LARGE SCALE GENOMIC DNA]</scope>
    <source>
        <strain evidence="11 12">DSM 21668</strain>
    </source>
</reference>
<dbReference type="CDD" id="cd00077">
    <property type="entry name" value="HDc"/>
    <property type="match status" value="1"/>
</dbReference>
<dbReference type="GO" id="GO:0016787">
    <property type="term" value="F:hydrolase activity"/>
    <property type="evidence" value="ECO:0007669"/>
    <property type="project" value="UniProtKB-KW"/>
</dbReference>
<accession>A0A1G9ML47</accession>
<organism evidence="11 12">
    <name type="scientific">Siphonobacter aquaeclarae</name>
    <dbReference type="NCBI Taxonomy" id="563176"/>
    <lineage>
        <taxon>Bacteria</taxon>
        <taxon>Pseudomonadati</taxon>
        <taxon>Bacteroidota</taxon>
        <taxon>Cytophagia</taxon>
        <taxon>Cytophagales</taxon>
        <taxon>Cytophagaceae</taxon>
        <taxon>Siphonobacter</taxon>
    </lineage>
</organism>
<name>A0A1G9ML47_9BACT</name>
<evidence type="ECO:0000256" key="3">
    <source>
        <dbReference type="ARBA" id="ARBA00022692"/>
    </source>
</evidence>
<dbReference type="SUPFAM" id="SSF109604">
    <property type="entry name" value="HD-domain/PDEase-like"/>
    <property type="match status" value="1"/>
</dbReference>
<evidence type="ECO:0000256" key="1">
    <source>
        <dbReference type="ARBA" id="ARBA00004236"/>
    </source>
</evidence>
<dbReference type="InterPro" id="IPR006674">
    <property type="entry name" value="HD_domain"/>
</dbReference>
<keyword evidence="2" id="KW-1003">Cell membrane</keyword>
<dbReference type="AlphaFoldDB" id="A0A1G9ML47"/>
<dbReference type="SMART" id="SM00471">
    <property type="entry name" value="HDc"/>
    <property type="match status" value="1"/>
</dbReference>
<comment type="subcellular location">
    <subcellularLocation>
        <location evidence="1">Cell membrane</location>
    </subcellularLocation>
</comment>
<dbReference type="STRING" id="563176.SAMN04488090_1646"/>
<feature type="region of interest" description="Disordered" evidence="8">
    <location>
        <begin position="217"/>
        <end position="243"/>
    </location>
</feature>
<protein>
    <submittedName>
        <fullName evidence="11">Predicted metal-dependent phosphohydrolase, HD superfamily</fullName>
    </submittedName>
</protein>
<dbReference type="Pfam" id="PF18967">
    <property type="entry name" value="PycTM"/>
    <property type="match status" value="1"/>
</dbReference>
<evidence type="ECO:0000256" key="7">
    <source>
        <dbReference type="ARBA" id="ARBA00023136"/>
    </source>
</evidence>
<evidence type="ECO:0000256" key="2">
    <source>
        <dbReference type="ARBA" id="ARBA00022475"/>
    </source>
</evidence>
<evidence type="ECO:0000256" key="5">
    <source>
        <dbReference type="ARBA" id="ARBA00022989"/>
    </source>
</evidence>
<evidence type="ECO:0000256" key="6">
    <source>
        <dbReference type="ARBA" id="ARBA00023118"/>
    </source>
</evidence>
<keyword evidence="7 9" id="KW-0472">Membrane</keyword>
<evidence type="ECO:0000256" key="9">
    <source>
        <dbReference type="SAM" id="Phobius"/>
    </source>
</evidence>
<dbReference type="GO" id="GO:0051607">
    <property type="term" value="P:defense response to virus"/>
    <property type="evidence" value="ECO:0007669"/>
    <property type="project" value="UniProtKB-KW"/>
</dbReference>
<dbReference type="GO" id="GO:0000166">
    <property type="term" value="F:nucleotide binding"/>
    <property type="evidence" value="ECO:0007669"/>
    <property type="project" value="UniProtKB-KW"/>
</dbReference>
<dbReference type="InterPro" id="IPR043760">
    <property type="entry name" value="PycTM_dom"/>
</dbReference>
<proteinExistence type="predicted"/>
<evidence type="ECO:0000256" key="4">
    <source>
        <dbReference type="ARBA" id="ARBA00022741"/>
    </source>
</evidence>
<feature type="transmembrane region" description="Helical" evidence="9">
    <location>
        <begin position="297"/>
        <end position="321"/>
    </location>
</feature>
<feature type="transmembrane region" description="Helical" evidence="9">
    <location>
        <begin position="397"/>
        <end position="418"/>
    </location>
</feature>
<keyword evidence="4" id="KW-0547">Nucleotide-binding</keyword>
<evidence type="ECO:0000259" key="10">
    <source>
        <dbReference type="SMART" id="SM00471"/>
    </source>
</evidence>
<keyword evidence="5 9" id="KW-1133">Transmembrane helix</keyword>
<feature type="domain" description="HD/PDEase" evidence="10">
    <location>
        <begin position="48"/>
        <end position="163"/>
    </location>
</feature>
<dbReference type="InterPro" id="IPR003607">
    <property type="entry name" value="HD/PDEase_dom"/>
</dbReference>
<dbReference type="GO" id="GO:0005886">
    <property type="term" value="C:plasma membrane"/>
    <property type="evidence" value="ECO:0007669"/>
    <property type="project" value="UniProtKB-SubCell"/>
</dbReference>
<dbReference type="Proteomes" id="UP000198901">
    <property type="component" value="Unassembled WGS sequence"/>
</dbReference>
<feature type="transmembrane region" description="Helical" evidence="9">
    <location>
        <begin position="272"/>
        <end position="291"/>
    </location>
</feature>
<keyword evidence="6" id="KW-0051">Antiviral defense</keyword>
<keyword evidence="12" id="KW-1185">Reference proteome</keyword>
<keyword evidence="11" id="KW-0378">Hydrolase</keyword>
<sequence>MLHFNDFLTIDHVKNSVVTEAAASEAGTLVDRARENAEQVLQRLPKTVVYHNLNHTRQVVGMTEEIGRATGLSPEELEIALIAAWFHDTGYVNGSKEGHEDRSKVFAEAFLREEGASEEMIDAVLLCIDGTKLPQKPATRLAEVVADADLSHTAADNCLDLSELLRQELTFSYGKIGKKKWLRGTLDFFGNHHFFTPYAKEVLEKKKEANLERIRRQLEEKEAEDKEEKPKDKKEGKKDEEGGKKTFRGIETMFRVTSQNHNQFSAMADNKANIMISVNTIIISVILSVLIRKLEEWPHLVIPTVMLVTTCLFATVFAVLATRPNVIRGTFTKEDVLHRNVNLLFFGNFSRMELADYEWGMKEMMNDPDFLYSSMTRDIFLLGKVLDKKYRLLRISYNIFMFGFVASVVAFAAASIYFKHH</sequence>
<evidence type="ECO:0000313" key="11">
    <source>
        <dbReference type="EMBL" id="SDL74854.1"/>
    </source>
</evidence>
<gene>
    <name evidence="11" type="ORF">SAMN04488090_1646</name>
</gene>
<dbReference type="Pfam" id="PF01966">
    <property type="entry name" value="HD"/>
    <property type="match status" value="1"/>
</dbReference>
<evidence type="ECO:0000256" key="8">
    <source>
        <dbReference type="SAM" id="MobiDB-lite"/>
    </source>
</evidence>
<evidence type="ECO:0000313" key="12">
    <source>
        <dbReference type="Proteomes" id="UP000198901"/>
    </source>
</evidence>
<dbReference type="Gene3D" id="1.10.3210.10">
    <property type="entry name" value="Hypothetical protein af1432"/>
    <property type="match status" value="1"/>
</dbReference>